<organism evidence="1">
    <name type="scientific">marine sediment metagenome</name>
    <dbReference type="NCBI Taxonomy" id="412755"/>
    <lineage>
        <taxon>unclassified sequences</taxon>
        <taxon>metagenomes</taxon>
        <taxon>ecological metagenomes</taxon>
    </lineage>
</organism>
<evidence type="ECO:0000313" key="1">
    <source>
        <dbReference type="EMBL" id="KKK52620.1"/>
    </source>
</evidence>
<gene>
    <name evidence="1" type="ORF">LCGC14_3103080</name>
</gene>
<sequence length="256" mass="28775">ATWVKFAVAKSDFTDVGGADWSAVTELDFWTLSYGLACSVSIDDLQLVGQVGSPIHGAWKSKSYDNGEPDKVKRYKKIFITAKKQDTQIDVDTLYDLDQKQIRQPAFTDAYASENAITAATTTTLTAGGAAWTGDELKNTYDDDRTNNYYLRFIEDTATIALQGIEIKVASNTATVITLSGILDDTPATTDKFYVYEKQTLNTYKSDSRKLVNKKINLTGNAKYFDIEFHNHETDEDFEIYNFALHYKLKKAKELE</sequence>
<dbReference type="EMBL" id="LAZR01066930">
    <property type="protein sequence ID" value="KKK52620.1"/>
    <property type="molecule type" value="Genomic_DNA"/>
</dbReference>
<comment type="caution">
    <text evidence="1">The sequence shown here is derived from an EMBL/GenBank/DDBJ whole genome shotgun (WGS) entry which is preliminary data.</text>
</comment>
<reference evidence="1" key="1">
    <citation type="journal article" date="2015" name="Nature">
        <title>Complex archaea that bridge the gap between prokaryotes and eukaryotes.</title>
        <authorList>
            <person name="Spang A."/>
            <person name="Saw J.H."/>
            <person name="Jorgensen S.L."/>
            <person name="Zaremba-Niedzwiedzka K."/>
            <person name="Martijn J."/>
            <person name="Lind A.E."/>
            <person name="van Eijk R."/>
            <person name="Schleper C."/>
            <person name="Guy L."/>
            <person name="Ettema T.J."/>
        </authorList>
    </citation>
    <scope>NUCLEOTIDE SEQUENCE</scope>
</reference>
<feature type="non-terminal residue" evidence="1">
    <location>
        <position position="1"/>
    </location>
</feature>
<name>A0A0F8WW24_9ZZZZ</name>
<protein>
    <submittedName>
        <fullName evidence="1">Uncharacterized protein</fullName>
    </submittedName>
</protein>
<dbReference type="AlphaFoldDB" id="A0A0F8WW24"/>
<proteinExistence type="predicted"/>
<accession>A0A0F8WW24</accession>